<dbReference type="PANTHER" id="PTHR47469">
    <property type="entry name" value="MONOOXYGENASE-LIKE"/>
    <property type="match status" value="1"/>
</dbReference>
<dbReference type="AlphaFoldDB" id="A0A160FW49"/>
<dbReference type="PRINTS" id="PR00420">
    <property type="entry name" value="RNGMNOXGNASE"/>
</dbReference>
<dbReference type="SUPFAM" id="SSF51905">
    <property type="entry name" value="FAD/NAD(P)-binding domain"/>
    <property type="match status" value="1"/>
</dbReference>
<dbReference type="InterPro" id="IPR036188">
    <property type="entry name" value="FAD/NAD-bd_sf"/>
</dbReference>
<dbReference type="RefSeq" id="WP_063500809.1">
    <property type="nucleotide sequence ID" value="NZ_CP014579.1"/>
</dbReference>
<keyword evidence="3" id="KW-1185">Reference proteome</keyword>
<dbReference type="Pfam" id="PF22607">
    <property type="entry name" value="FAD_binding-like"/>
    <property type="match status" value="1"/>
</dbReference>
<dbReference type="OrthoDB" id="8591538at2"/>
<sequence length="379" mass="41223">MLDSTQQRAVIVGGSLSGLFTATALRAIGWHVDVFEQSPNELDSRGGGIVLQPDVLEAFRFGGVSIPTDIGVDSGDRIYLDREDRIVQRFSMPQTQTSWSLIYNAMRRGLPAGVVHPGERFTRLEEIDDEVVAHFESGRTATGDILIGADGSRSAVRAQVLPGTHPSYAGYVAWRGLVEENDLPSSAAAVLRDRFTFQQGESHLMLIYLVPGENGTTRVGTRRWNWVWYRPVTASELVALMLDRFGKQRSTSLPPGTTKDADISELRSAAQALLAPTLQKLVFATAEPFVQAIQDLAVNRMVFNRTILLGDSAFVPRPHTAGSTAKAAVNAVTLAHALSGDATPLATALARWEMQQKRLGIGMSELGISLGDNIMQLNR</sequence>
<gene>
    <name evidence="2" type="ORF">AYM40_30335</name>
</gene>
<protein>
    <recommendedName>
        <fullName evidence="1">2,6-dihydroxypyridine 3-monooxygenase substrate binding domain-containing protein</fullName>
    </recommendedName>
</protein>
<dbReference type="STRING" id="1804984.AYM40_30335"/>
<dbReference type="Proteomes" id="UP000076852">
    <property type="component" value="Chromosome 2"/>
</dbReference>
<dbReference type="Gene3D" id="3.50.50.60">
    <property type="entry name" value="FAD/NAD(P)-binding domain"/>
    <property type="match status" value="2"/>
</dbReference>
<dbReference type="InterPro" id="IPR053212">
    <property type="entry name" value="DHP_3-monooxygenase"/>
</dbReference>
<proteinExistence type="predicted"/>
<evidence type="ECO:0000313" key="3">
    <source>
        <dbReference type="Proteomes" id="UP000076852"/>
    </source>
</evidence>
<feature type="domain" description="2,6-dihydroxypyridine 3-monooxygenase substrate binding" evidence="1">
    <location>
        <begin position="168"/>
        <end position="295"/>
    </location>
</feature>
<organism evidence="2 3">
    <name type="scientific">Paraburkholderia phytofirmans OLGA172</name>
    <dbReference type="NCBI Taxonomy" id="1417228"/>
    <lineage>
        <taxon>Bacteria</taxon>
        <taxon>Pseudomonadati</taxon>
        <taxon>Pseudomonadota</taxon>
        <taxon>Betaproteobacteria</taxon>
        <taxon>Burkholderiales</taxon>
        <taxon>Burkholderiaceae</taxon>
        <taxon>Paraburkholderia</taxon>
    </lineage>
</organism>
<evidence type="ECO:0000259" key="1">
    <source>
        <dbReference type="Pfam" id="PF22607"/>
    </source>
</evidence>
<dbReference type="NCBIfam" id="NF005566">
    <property type="entry name" value="PRK07236.1"/>
    <property type="match status" value="1"/>
</dbReference>
<dbReference type="SUPFAM" id="SSF54373">
    <property type="entry name" value="FAD-linked reductases, C-terminal domain"/>
    <property type="match status" value="1"/>
</dbReference>
<name>A0A160FW49_9BURK</name>
<dbReference type="KEGG" id="buz:AYM40_30335"/>
<evidence type="ECO:0000313" key="2">
    <source>
        <dbReference type="EMBL" id="ANB77600.1"/>
    </source>
</evidence>
<dbReference type="PANTHER" id="PTHR47469:SF2">
    <property type="entry name" value="OS06G0597600 PROTEIN"/>
    <property type="match status" value="1"/>
</dbReference>
<reference evidence="2 3" key="1">
    <citation type="journal article" date="2016" name="Gene">
        <title>PacBio SMRT assembly of a complex multi-replicon genome reveals chlorocatechol degradative operon in a region of genome plasticity.</title>
        <authorList>
            <person name="Ricker N."/>
            <person name="Shen S.Y."/>
            <person name="Goordial J."/>
            <person name="Jin S."/>
            <person name="Fulthorpe R.R."/>
        </authorList>
    </citation>
    <scope>NUCLEOTIDE SEQUENCE [LARGE SCALE GENOMIC DNA]</scope>
    <source>
        <strain evidence="2 3">OLGA172</strain>
    </source>
</reference>
<dbReference type="EMBL" id="CP014579">
    <property type="protein sequence ID" value="ANB77600.1"/>
    <property type="molecule type" value="Genomic_DNA"/>
</dbReference>
<dbReference type="InterPro" id="IPR054707">
    <property type="entry name" value="DhpH_subs-bd"/>
</dbReference>
<accession>A0A160FW49</accession>